<accession>A0ABS8RF28</accession>
<feature type="domain" description="Insertion element IS150 protein InsJ-like helix-turn-helix" evidence="1">
    <location>
        <begin position="29"/>
        <end position="54"/>
    </location>
</feature>
<sequence>MNKTKALKITYDERLMIVHDALVYNRDFKYHVSYQQVYTWVRKYESQGAQSLENN</sequence>
<name>A0ABS8RF28_9LACO</name>
<keyword evidence="3" id="KW-1185">Reference proteome</keyword>
<protein>
    <submittedName>
        <fullName evidence="2">Helix-turn-helix domain containing protein</fullName>
    </submittedName>
</protein>
<gene>
    <name evidence="2" type="ORF">LTY59_10570</name>
</gene>
<dbReference type="InterPro" id="IPR055247">
    <property type="entry name" value="InsJ-like_HTH"/>
</dbReference>
<comment type="caution">
    <text evidence="2">The sequence shown here is derived from an EMBL/GenBank/DDBJ whole genome shotgun (WGS) entry which is preliminary data.</text>
</comment>
<proteinExistence type="predicted"/>
<reference evidence="2 3" key="1">
    <citation type="submission" date="2021-12" db="EMBL/GenBank/DDBJ databases">
        <title>A phylogenomic analysis of Limosilactobacillus reuteri reveals ancient and stable evolutionary relationships with rodents and birds and zoonotic transmission to humans.</title>
        <authorList>
            <person name="Li F."/>
            <person name="Li X."/>
            <person name="Cheng C."/>
            <person name="Tollenaar S."/>
            <person name="Zhang J.S."/>
            <person name="Simpson D."/>
            <person name="Tasseva G."/>
            <person name="Perez-Munoz M.E."/>
            <person name="Frese S."/>
            <person name="Gaenzle M.G."/>
            <person name="Walter J."/>
            <person name="Zheng J."/>
        </authorList>
    </citation>
    <scope>NUCLEOTIDE SEQUENCE [LARGE SCALE GENOMIC DNA]</scope>
    <source>
        <strain evidence="2 3">WF-AF5-A</strain>
    </source>
</reference>
<evidence type="ECO:0000259" key="1">
    <source>
        <dbReference type="Pfam" id="PF13518"/>
    </source>
</evidence>
<evidence type="ECO:0000313" key="2">
    <source>
        <dbReference type="EMBL" id="MCD7139641.1"/>
    </source>
</evidence>
<organism evidence="2 3">
    <name type="scientific">Limosilactobacillus balticus</name>
    <dbReference type="NCBI Taxonomy" id="2759747"/>
    <lineage>
        <taxon>Bacteria</taxon>
        <taxon>Bacillati</taxon>
        <taxon>Bacillota</taxon>
        <taxon>Bacilli</taxon>
        <taxon>Lactobacillales</taxon>
        <taxon>Lactobacillaceae</taxon>
        <taxon>Limosilactobacillus</taxon>
    </lineage>
</organism>
<dbReference type="EMBL" id="JAJPDJ010000074">
    <property type="protein sequence ID" value="MCD7139641.1"/>
    <property type="molecule type" value="Genomic_DNA"/>
</dbReference>
<dbReference type="RefSeq" id="WP_182586750.1">
    <property type="nucleotide sequence ID" value="NZ_JACIVG010000078.1"/>
</dbReference>
<dbReference type="Pfam" id="PF13518">
    <property type="entry name" value="HTH_28"/>
    <property type="match status" value="1"/>
</dbReference>
<dbReference type="SUPFAM" id="SSF48295">
    <property type="entry name" value="TrpR-like"/>
    <property type="match status" value="1"/>
</dbReference>
<dbReference type="InterPro" id="IPR010921">
    <property type="entry name" value="Trp_repressor/repl_initiator"/>
</dbReference>
<evidence type="ECO:0000313" key="3">
    <source>
        <dbReference type="Proteomes" id="UP001200032"/>
    </source>
</evidence>
<dbReference type="Proteomes" id="UP001200032">
    <property type="component" value="Unassembled WGS sequence"/>
</dbReference>